<sequence>MQLSFSILQLVHSMLYSVLIFSFNLHLSMNHVLWRKEKALCRKSAKANFQTWELLDLNLRCTENCASVGFG</sequence>
<keyword evidence="1" id="KW-1133">Transmembrane helix</keyword>
<organism evidence="2">
    <name type="scientific">Arundo donax</name>
    <name type="common">Giant reed</name>
    <name type="synonym">Donax arundinaceus</name>
    <dbReference type="NCBI Taxonomy" id="35708"/>
    <lineage>
        <taxon>Eukaryota</taxon>
        <taxon>Viridiplantae</taxon>
        <taxon>Streptophyta</taxon>
        <taxon>Embryophyta</taxon>
        <taxon>Tracheophyta</taxon>
        <taxon>Spermatophyta</taxon>
        <taxon>Magnoliopsida</taxon>
        <taxon>Liliopsida</taxon>
        <taxon>Poales</taxon>
        <taxon>Poaceae</taxon>
        <taxon>PACMAD clade</taxon>
        <taxon>Arundinoideae</taxon>
        <taxon>Arundineae</taxon>
        <taxon>Arundo</taxon>
    </lineage>
</organism>
<evidence type="ECO:0000313" key="2">
    <source>
        <dbReference type="EMBL" id="JAD64990.1"/>
    </source>
</evidence>
<reference evidence="2" key="1">
    <citation type="submission" date="2014-09" db="EMBL/GenBank/DDBJ databases">
        <authorList>
            <person name="Magalhaes I.L.F."/>
            <person name="Oliveira U."/>
            <person name="Santos F.R."/>
            <person name="Vidigal T.H.D.A."/>
            <person name="Brescovit A.D."/>
            <person name="Santos A.J."/>
        </authorList>
    </citation>
    <scope>NUCLEOTIDE SEQUENCE</scope>
    <source>
        <tissue evidence="2">Shoot tissue taken approximately 20 cm above the soil surface</tissue>
    </source>
</reference>
<evidence type="ECO:0000256" key="1">
    <source>
        <dbReference type="SAM" id="Phobius"/>
    </source>
</evidence>
<dbReference type="AlphaFoldDB" id="A0A0A9BUY9"/>
<keyword evidence="1" id="KW-0472">Membrane</keyword>
<reference evidence="2" key="2">
    <citation type="journal article" date="2015" name="Data Brief">
        <title>Shoot transcriptome of the giant reed, Arundo donax.</title>
        <authorList>
            <person name="Barrero R.A."/>
            <person name="Guerrero F.D."/>
            <person name="Moolhuijzen P."/>
            <person name="Goolsby J.A."/>
            <person name="Tidwell J."/>
            <person name="Bellgard S.E."/>
            <person name="Bellgard M.I."/>
        </authorList>
    </citation>
    <scope>NUCLEOTIDE SEQUENCE</scope>
    <source>
        <tissue evidence="2">Shoot tissue taken approximately 20 cm above the soil surface</tissue>
    </source>
</reference>
<keyword evidence="1" id="KW-0812">Transmembrane</keyword>
<proteinExistence type="predicted"/>
<accession>A0A0A9BUY9</accession>
<protein>
    <submittedName>
        <fullName evidence="2">Uncharacterized protein</fullName>
    </submittedName>
</protein>
<dbReference type="EMBL" id="GBRH01232905">
    <property type="protein sequence ID" value="JAD64990.1"/>
    <property type="molecule type" value="Transcribed_RNA"/>
</dbReference>
<feature type="transmembrane region" description="Helical" evidence="1">
    <location>
        <begin position="6"/>
        <end position="27"/>
    </location>
</feature>
<name>A0A0A9BUY9_ARUDO</name>